<name>A0A5B7G204_PORTR</name>
<dbReference type="Proteomes" id="UP000324222">
    <property type="component" value="Unassembled WGS sequence"/>
</dbReference>
<comment type="caution">
    <text evidence="1">The sequence shown here is derived from an EMBL/GenBank/DDBJ whole genome shotgun (WGS) entry which is preliminary data.</text>
</comment>
<accession>A0A5B7G204</accession>
<proteinExistence type="predicted"/>
<organism evidence="1 2">
    <name type="scientific">Portunus trituberculatus</name>
    <name type="common">Swimming crab</name>
    <name type="synonym">Neptunus trituberculatus</name>
    <dbReference type="NCBI Taxonomy" id="210409"/>
    <lineage>
        <taxon>Eukaryota</taxon>
        <taxon>Metazoa</taxon>
        <taxon>Ecdysozoa</taxon>
        <taxon>Arthropoda</taxon>
        <taxon>Crustacea</taxon>
        <taxon>Multicrustacea</taxon>
        <taxon>Malacostraca</taxon>
        <taxon>Eumalacostraca</taxon>
        <taxon>Eucarida</taxon>
        <taxon>Decapoda</taxon>
        <taxon>Pleocyemata</taxon>
        <taxon>Brachyura</taxon>
        <taxon>Eubrachyura</taxon>
        <taxon>Portunoidea</taxon>
        <taxon>Portunidae</taxon>
        <taxon>Portuninae</taxon>
        <taxon>Portunus</taxon>
    </lineage>
</organism>
<protein>
    <submittedName>
        <fullName evidence="1">Uncharacterized protein</fullName>
    </submittedName>
</protein>
<reference evidence="1 2" key="1">
    <citation type="submission" date="2019-05" db="EMBL/GenBank/DDBJ databases">
        <title>Another draft genome of Portunus trituberculatus and its Hox gene families provides insights of decapod evolution.</title>
        <authorList>
            <person name="Jeong J.-H."/>
            <person name="Song I."/>
            <person name="Kim S."/>
            <person name="Choi T."/>
            <person name="Kim D."/>
            <person name="Ryu S."/>
            <person name="Kim W."/>
        </authorList>
    </citation>
    <scope>NUCLEOTIDE SEQUENCE [LARGE SCALE GENOMIC DNA]</scope>
    <source>
        <tissue evidence="1">Muscle</tissue>
    </source>
</reference>
<keyword evidence="2" id="KW-1185">Reference proteome</keyword>
<gene>
    <name evidence="1" type="ORF">E2C01_045670</name>
</gene>
<dbReference type="EMBL" id="VSRR010010429">
    <property type="protein sequence ID" value="MPC51816.1"/>
    <property type="molecule type" value="Genomic_DNA"/>
</dbReference>
<sequence>MDNNGHIGMKNEPVDVNGKMLLDYCEEMNLKELGSRTSDDLARKWEWKLIDYILVNEVAEKDKFLVK</sequence>
<evidence type="ECO:0000313" key="1">
    <source>
        <dbReference type="EMBL" id="MPC51816.1"/>
    </source>
</evidence>
<dbReference type="AlphaFoldDB" id="A0A5B7G204"/>
<evidence type="ECO:0000313" key="2">
    <source>
        <dbReference type="Proteomes" id="UP000324222"/>
    </source>
</evidence>